<evidence type="ECO:0000256" key="6">
    <source>
        <dbReference type="ARBA" id="ARBA00022679"/>
    </source>
</evidence>
<evidence type="ECO:0000313" key="12">
    <source>
        <dbReference type="EMBL" id="RNE62199.1"/>
    </source>
</evidence>
<dbReference type="InterPro" id="IPR050980">
    <property type="entry name" value="2C_sensor_his_kinase"/>
</dbReference>
<dbReference type="SUPFAM" id="SSF55874">
    <property type="entry name" value="ATPase domain of HSP90 chaperone/DNA topoisomerase II/histidine kinase"/>
    <property type="match status" value="1"/>
</dbReference>
<dbReference type="PANTHER" id="PTHR44936">
    <property type="entry name" value="SENSOR PROTEIN CREC"/>
    <property type="match status" value="1"/>
</dbReference>
<protein>
    <recommendedName>
        <fullName evidence="3">histidine kinase</fullName>
        <ecNumber evidence="3">2.7.13.3</ecNumber>
    </recommendedName>
</protein>
<dbReference type="GO" id="GO:0000155">
    <property type="term" value="F:phosphorelay sensor kinase activity"/>
    <property type="evidence" value="ECO:0007669"/>
    <property type="project" value="InterPro"/>
</dbReference>
<reference evidence="12 13" key="1">
    <citation type="submission" date="2018-11" db="EMBL/GenBank/DDBJ databases">
        <title>Cryobacterium sp. nov., isolated from rhizosphere soil of lettuce.</title>
        <authorList>
            <person name="Wang Y."/>
        </authorList>
    </citation>
    <scope>NUCLEOTIDE SEQUENCE [LARGE SCALE GENOMIC DNA]</scope>
    <source>
        <strain evidence="12 13">NEAU-85</strain>
    </source>
</reference>
<comment type="catalytic activity">
    <reaction evidence="1">
        <text>ATP + protein L-histidine = ADP + protein N-phospho-L-histidine.</text>
        <dbReference type="EC" id="2.7.13.3"/>
    </reaction>
</comment>
<evidence type="ECO:0000256" key="2">
    <source>
        <dbReference type="ARBA" id="ARBA00004651"/>
    </source>
</evidence>
<dbReference type="Proteomes" id="UP000279859">
    <property type="component" value="Unassembled WGS sequence"/>
</dbReference>
<comment type="subcellular location">
    <subcellularLocation>
        <location evidence="2">Cell membrane</location>
        <topology evidence="2">Multi-pass membrane protein</topology>
    </subcellularLocation>
</comment>
<organism evidence="12 13">
    <name type="scientific">Cryobacterium tepidiphilum</name>
    <dbReference type="NCBI Taxonomy" id="2486026"/>
    <lineage>
        <taxon>Bacteria</taxon>
        <taxon>Bacillati</taxon>
        <taxon>Actinomycetota</taxon>
        <taxon>Actinomycetes</taxon>
        <taxon>Micrococcales</taxon>
        <taxon>Microbacteriaceae</taxon>
        <taxon>Cryobacterium</taxon>
    </lineage>
</organism>
<evidence type="ECO:0000256" key="5">
    <source>
        <dbReference type="ARBA" id="ARBA00022553"/>
    </source>
</evidence>
<comment type="caution">
    <text evidence="12">The sequence shown here is derived from an EMBL/GenBank/DDBJ whole genome shotgun (WGS) entry which is preliminary data.</text>
</comment>
<keyword evidence="10" id="KW-1133">Transmembrane helix</keyword>
<dbReference type="AlphaFoldDB" id="A0A3M8LB71"/>
<evidence type="ECO:0000259" key="11">
    <source>
        <dbReference type="PROSITE" id="PS50109"/>
    </source>
</evidence>
<feature type="domain" description="Histidine kinase" evidence="11">
    <location>
        <begin position="110"/>
        <end position="319"/>
    </location>
</feature>
<accession>A0A3M8LB71</accession>
<evidence type="ECO:0000256" key="3">
    <source>
        <dbReference type="ARBA" id="ARBA00012438"/>
    </source>
</evidence>
<dbReference type="OrthoDB" id="9786919at2"/>
<dbReference type="InterPro" id="IPR003661">
    <property type="entry name" value="HisK_dim/P_dom"/>
</dbReference>
<dbReference type="SMART" id="SM00387">
    <property type="entry name" value="HATPase_c"/>
    <property type="match status" value="1"/>
</dbReference>
<gene>
    <name evidence="12" type="ORF">EEJ31_08935</name>
</gene>
<feature type="transmembrane region" description="Helical" evidence="10">
    <location>
        <begin position="67"/>
        <end position="88"/>
    </location>
</feature>
<dbReference type="Pfam" id="PF00512">
    <property type="entry name" value="HisKA"/>
    <property type="match status" value="1"/>
</dbReference>
<dbReference type="InterPro" id="IPR004358">
    <property type="entry name" value="Sig_transdc_His_kin-like_C"/>
</dbReference>
<dbReference type="Gene3D" id="3.30.565.10">
    <property type="entry name" value="Histidine kinase-like ATPase, C-terminal domain"/>
    <property type="match status" value="1"/>
</dbReference>
<dbReference type="InterPro" id="IPR005467">
    <property type="entry name" value="His_kinase_dom"/>
</dbReference>
<dbReference type="Gene3D" id="1.10.287.130">
    <property type="match status" value="1"/>
</dbReference>
<keyword evidence="10" id="KW-0472">Membrane</keyword>
<evidence type="ECO:0000256" key="8">
    <source>
        <dbReference type="ARBA" id="ARBA00023012"/>
    </source>
</evidence>
<feature type="transmembrane region" description="Helical" evidence="10">
    <location>
        <begin position="20"/>
        <end position="42"/>
    </location>
</feature>
<keyword evidence="10" id="KW-0812">Transmembrane</keyword>
<keyword evidence="8" id="KW-0902">Two-component regulatory system</keyword>
<sequence>MRRSDADGAVVRAASRKVGLYVASVCAIAVLLVLAAAIVFIAQRSQTAEVLEHAVKPGSIYVGSGDLLMALIGGGVAGVILAAVVGLVSARRAIVPLADALAAQRRFVQDASHELRTPLAILDARLQLAERQAGEASPAAGTLARMRQDSRVLAEVVDDLLLVTAGSARSGEVAVVAQVVSGAVEGIRMLAGTREVTLEIAGGKDALVPVAAPALRRAVVALLENALAHTPQAGRIDVTVSASDGEALVSVADTGTGISGIEPGRIFDRFARAPGGPARSYGIGLALVKETVVRCGGDVRVTATGAAGTTILISLPLAAA</sequence>
<evidence type="ECO:0000256" key="7">
    <source>
        <dbReference type="ARBA" id="ARBA00022777"/>
    </source>
</evidence>
<dbReference type="InterPro" id="IPR036097">
    <property type="entry name" value="HisK_dim/P_sf"/>
</dbReference>
<evidence type="ECO:0000256" key="1">
    <source>
        <dbReference type="ARBA" id="ARBA00000085"/>
    </source>
</evidence>
<name>A0A3M8LB71_9MICO</name>
<dbReference type="SUPFAM" id="SSF47384">
    <property type="entry name" value="Homodimeric domain of signal transducing histidine kinase"/>
    <property type="match status" value="1"/>
</dbReference>
<keyword evidence="9" id="KW-0843">Virulence</keyword>
<keyword evidence="13" id="KW-1185">Reference proteome</keyword>
<dbReference type="PANTHER" id="PTHR44936:SF9">
    <property type="entry name" value="SENSOR PROTEIN CREC"/>
    <property type="match status" value="1"/>
</dbReference>
<dbReference type="SMART" id="SM00388">
    <property type="entry name" value="HisKA"/>
    <property type="match status" value="1"/>
</dbReference>
<keyword evidence="6" id="KW-0808">Transferase</keyword>
<evidence type="ECO:0000256" key="10">
    <source>
        <dbReference type="SAM" id="Phobius"/>
    </source>
</evidence>
<evidence type="ECO:0000313" key="13">
    <source>
        <dbReference type="Proteomes" id="UP000279859"/>
    </source>
</evidence>
<dbReference type="EC" id="2.7.13.3" evidence="3"/>
<proteinExistence type="predicted"/>
<keyword evidence="4" id="KW-1003">Cell membrane</keyword>
<dbReference type="InterPro" id="IPR003594">
    <property type="entry name" value="HATPase_dom"/>
</dbReference>
<evidence type="ECO:0000256" key="9">
    <source>
        <dbReference type="ARBA" id="ARBA00023026"/>
    </source>
</evidence>
<dbReference type="PROSITE" id="PS50109">
    <property type="entry name" value="HIS_KIN"/>
    <property type="match status" value="1"/>
</dbReference>
<evidence type="ECO:0000256" key="4">
    <source>
        <dbReference type="ARBA" id="ARBA00022475"/>
    </source>
</evidence>
<dbReference type="PRINTS" id="PR00344">
    <property type="entry name" value="BCTRLSENSOR"/>
</dbReference>
<dbReference type="InterPro" id="IPR036890">
    <property type="entry name" value="HATPase_C_sf"/>
</dbReference>
<dbReference type="CDD" id="cd00082">
    <property type="entry name" value="HisKA"/>
    <property type="match status" value="1"/>
</dbReference>
<keyword evidence="5" id="KW-0597">Phosphoprotein</keyword>
<dbReference type="EMBL" id="RDSR01000013">
    <property type="protein sequence ID" value="RNE62199.1"/>
    <property type="molecule type" value="Genomic_DNA"/>
</dbReference>
<keyword evidence="7 12" id="KW-0418">Kinase</keyword>
<dbReference type="Pfam" id="PF02518">
    <property type="entry name" value="HATPase_c"/>
    <property type="match status" value="1"/>
</dbReference>
<dbReference type="GO" id="GO:0005886">
    <property type="term" value="C:plasma membrane"/>
    <property type="evidence" value="ECO:0007669"/>
    <property type="project" value="UniProtKB-SubCell"/>
</dbReference>